<dbReference type="AlphaFoldDB" id="A0A120KLT4"/>
<organism evidence="1 2">
    <name type="scientific">Desulfovibrio fairfieldensis</name>
    <dbReference type="NCBI Taxonomy" id="44742"/>
    <lineage>
        <taxon>Bacteria</taxon>
        <taxon>Pseudomonadati</taxon>
        <taxon>Thermodesulfobacteriota</taxon>
        <taxon>Desulfovibrionia</taxon>
        <taxon>Desulfovibrionales</taxon>
        <taxon>Desulfovibrionaceae</taxon>
        <taxon>Desulfovibrio</taxon>
    </lineage>
</organism>
<dbReference type="Pfam" id="PF09954">
    <property type="entry name" value="DUF2188"/>
    <property type="match status" value="1"/>
</dbReference>
<dbReference type="RefSeq" id="WP_062251684.1">
    <property type="nucleotide sequence ID" value="NZ_CP014229.1"/>
</dbReference>
<protein>
    <recommendedName>
        <fullName evidence="3">DUF2188 domain-containing protein</fullName>
    </recommendedName>
</protein>
<evidence type="ECO:0008006" key="3">
    <source>
        <dbReference type="Google" id="ProtNLM"/>
    </source>
</evidence>
<dbReference type="Proteomes" id="UP000069241">
    <property type="component" value="Chromosome"/>
</dbReference>
<reference evidence="2" key="1">
    <citation type="submission" date="2016-02" db="EMBL/GenBank/DDBJ databases">
        <authorList>
            <person name="Holder M.E."/>
            <person name="Ajami N.J."/>
            <person name="Petrosino J.F."/>
        </authorList>
    </citation>
    <scope>NUCLEOTIDE SEQUENCE [LARGE SCALE GENOMIC DNA]</scope>
    <source>
        <strain evidence="2">CCUG 45958</strain>
    </source>
</reference>
<evidence type="ECO:0000313" key="2">
    <source>
        <dbReference type="Proteomes" id="UP000069241"/>
    </source>
</evidence>
<sequence>MTSIVYRITPHLRGGWQVRRDGASRASVRAVTLSQAVHLGERLCKKRGAALFIHKRGSFIFEPESNGASPQFEVAY</sequence>
<gene>
    <name evidence="1" type="ORF">AXF13_03595</name>
</gene>
<keyword evidence="2" id="KW-1185">Reference proteome</keyword>
<dbReference type="KEGG" id="dfi:AXF13_03595"/>
<accession>A0A120KLT4</accession>
<name>A0A120KLT4_9BACT</name>
<dbReference type="InterPro" id="IPR018691">
    <property type="entry name" value="DUF2188"/>
</dbReference>
<proteinExistence type="predicted"/>
<evidence type="ECO:0000313" key="1">
    <source>
        <dbReference type="EMBL" id="AMD89269.1"/>
    </source>
</evidence>
<dbReference type="EMBL" id="CP014229">
    <property type="protein sequence ID" value="AMD89269.1"/>
    <property type="molecule type" value="Genomic_DNA"/>
</dbReference>